<feature type="region of interest" description="Disordered" evidence="1">
    <location>
        <begin position="41"/>
        <end position="140"/>
    </location>
</feature>
<accession>A0A6J4TP43</accession>
<dbReference type="GO" id="GO:0051213">
    <property type="term" value="F:dioxygenase activity"/>
    <property type="evidence" value="ECO:0007669"/>
    <property type="project" value="UniProtKB-KW"/>
</dbReference>
<feature type="non-terminal residue" evidence="2">
    <location>
        <position position="140"/>
    </location>
</feature>
<evidence type="ECO:0000256" key="1">
    <source>
        <dbReference type="SAM" id="MobiDB-lite"/>
    </source>
</evidence>
<name>A0A6J4TP43_9SPHN</name>
<sequence length="140" mass="15847">DSSAFSSRLPGPRSGCRAQLLWRPARLPRRAERRALDRLRFLRASDRRPPRSRHGAEAAPQSGRRSRCPRPALRRGAADGSMAIARRSAPARQCRLRDRAQHPLRRPVGRAGDDVLPRPLRQRARAQGNARSAQPFRDRL</sequence>
<protein>
    <submittedName>
        <fullName evidence="2">Dioxygenase</fullName>
    </submittedName>
</protein>
<gene>
    <name evidence="2" type="ORF">AVDCRST_MAG91-2611</name>
</gene>
<keyword evidence="2" id="KW-0223">Dioxygenase</keyword>
<feature type="non-terminal residue" evidence="2">
    <location>
        <position position="1"/>
    </location>
</feature>
<organism evidence="2">
    <name type="scientific">uncultured Sphingomonadaceae bacterium</name>
    <dbReference type="NCBI Taxonomy" id="169976"/>
    <lineage>
        <taxon>Bacteria</taxon>
        <taxon>Pseudomonadati</taxon>
        <taxon>Pseudomonadota</taxon>
        <taxon>Alphaproteobacteria</taxon>
        <taxon>Sphingomonadales</taxon>
        <taxon>Sphingomonadaceae</taxon>
        <taxon>environmental samples</taxon>
    </lineage>
</organism>
<dbReference type="EMBL" id="CADCVX010000464">
    <property type="protein sequence ID" value="CAA9526857.1"/>
    <property type="molecule type" value="Genomic_DNA"/>
</dbReference>
<keyword evidence="2" id="KW-0560">Oxidoreductase</keyword>
<reference evidence="2" key="1">
    <citation type="submission" date="2020-02" db="EMBL/GenBank/DDBJ databases">
        <authorList>
            <person name="Meier V. D."/>
        </authorList>
    </citation>
    <scope>NUCLEOTIDE SEQUENCE</scope>
    <source>
        <strain evidence="2">AVDCRST_MAG91</strain>
    </source>
</reference>
<proteinExistence type="predicted"/>
<dbReference type="AlphaFoldDB" id="A0A6J4TP43"/>
<evidence type="ECO:0000313" key="2">
    <source>
        <dbReference type="EMBL" id="CAA9526857.1"/>
    </source>
</evidence>